<dbReference type="GO" id="GO:0016020">
    <property type="term" value="C:membrane"/>
    <property type="evidence" value="ECO:0007669"/>
    <property type="project" value="UniProtKB-SubCell"/>
</dbReference>
<comment type="subcellular location">
    <subcellularLocation>
        <location evidence="1">Membrane</location>
        <topology evidence="1">Single-pass type I membrane protein</topology>
    </subcellularLocation>
</comment>
<keyword evidence="4" id="KW-0472">Membrane</keyword>
<gene>
    <name evidence="6" type="ORF">X975_21476</name>
</gene>
<keyword evidence="3 5" id="KW-0732">Signal</keyword>
<dbReference type="PANTHER" id="PTHR13055">
    <property type="entry name" value="TUMOR ENDOTHELIAL MARKER 7 RELATED"/>
    <property type="match status" value="1"/>
</dbReference>
<evidence type="ECO:0000256" key="1">
    <source>
        <dbReference type="ARBA" id="ARBA00004479"/>
    </source>
</evidence>
<dbReference type="AlphaFoldDB" id="A0A087TP08"/>
<feature type="signal peptide" evidence="5">
    <location>
        <begin position="1"/>
        <end position="21"/>
    </location>
</feature>
<evidence type="ECO:0000256" key="4">
    <source>
        <dbReference type="ARBA" id="ARBA00022989"/>
    </source>
</evidence>
<evidence type="ECO:0000313" key="7">
    <source>
        <dbReference type="Proteomes" id="UP000054359"/>
    </source>
</evidence>
<name>A0A087TP08_STEMI</name>
<sequence>MFSFLYKLGLLYIFVFVQVNALEDVSQKSSSKLSDFKAKLAKTELSAKYVESDSVNLQESYDNESIADLGISVPPEHANDTLKEDHHTYYNSTFYSDPEAAKSLWVDLDSLPGNHVITHEMLSDSHRQATTVELSFDFPFYGSLLRNVTIATGGFLYTGDYLHNWIAATQYIAPLMANFDTSISTESQIKYADRSSSFVVQWNKVFIQGRMNDGPFTFQVVLKQNGDIVFGYKDVPYPISNISESHHPVKIGISDAYILETSLFFVRRKTIYEYHRIDLLKRNITNNTALYFTALPTCSSFKDCT</sequence>
<reference evidence="6 7" key="1">
    <citation type="submission" date="2013-11" db="EMBL/GenBank/DDBJ databases">
        <title>Genome sequencing of Stegodyphus mimosarum.</title>
        <authorList>
            <person name="Bechsgaard J."/>
        </authorList>
    </citation>
    <scope>NUCLEOTIDE SEQUENCE [LARGE SCALE GENOMIC DNA]</scope>
</reference>
<evidence type="ECO:0000256" key="3">
    <source>
        <dbReference type="ARBA" id="ARBA00022729"/>
    </source>
</evidence>
<feature type="chain" id="PRO_5001829836" evidence="5">
    <location>
        <begin position="22"/>
        <end position="305"/>
    </location>
</feature>
<keyword evidence="4" id="KW-1133">Transmembrane helix</keyword>
<protein>
    <submittedName>
        <fullName evidence="6">Plexin domain-containing protein 2</fullName>
    </submittedName>
</protein>
<dbReference type="OMA" id="IVEDHHN"/>
<keyword evidence="2" id="KW-0812">Transmembrane</keyword>
<dbReference type="EMBL" id="KK116109">
    <property type="protein sequence ID" value="KFM66847.1"/>
    <property type="molecule type" value="Genomic_DNA"/>
</dbReference>
<evidence type="ECO:0000313" key="6">
    <source>
        <dbReference type="EMBL" id="KFM66847.1"/>
    </source>
</evidence>
<dbReference type="InterPro" id="IPR031152">
    <property type="entry name" value="PLXDC"/>
</dbReference>
<dbReference type="OrthoDB" id="6285106at2759"/>
<evidence type="ECO:0000256" key="5">
    <source>
        <dbReference type="SAM" id="SignalP"/>
    </source>
</evidence>
<evidence type="ECO:0000256" key="2">
    <source>
        <dbReference type="ARBA" id="ARBA00022692"/>
    </source>
</evidence>
<keyword evidence="7" id="KW-1185">Reference proteome</keyword>
<feature type="non-terminal residue" evidence="6">
    <location>
        <position position="305"/>
    </location>
</feature>
<organism evidence="6 7">
    <name type="scientific">Stegodyphus mimosarum</name>
    <name type="common">African social velvet spider</name>
    <dbReference type="NCBI Taxonomy" id="407821"/>
    <lineage>
        <taxon>Eukaryota</taxon>
        <taxon>Metazoa</taxon>
        <taxon>Ecdysozoa</taxon>
        <taxon>Arthropoda</taxon>
        <taxon>Chelicerata</taxon>
        <taxon>Arachnida</taxon>
        <taxon>Araneae</taxon>
        <taxon>Araneomorphae</taxon>
        <taxon>Entelegynae</taxon>
        <taxon>Eresoidea</taxon>
        <taxon>Eresidae</taxon>
        <taxon>Stegodyphus</taxon>
    </lineage>
</organism>
<accession>A0A087TP08</accession>
<proteinExistence type="predicted"/>
<dbReference type="Proteomes" id="UP000054359">
    <property type="component" value="Unassembled WGS sequence"/>
</dbReference>
<dbReference type="PANTHER" id="PTHR13055:SF12">
    <property type="entry name" value="LD40707P"/>
    <property type="match status" value="1"/>
</dbReference>